<keyword evidence="2" id="KW-0677">Repeat</keyword>
<evidence type="ECO:0000256" key="2">
    <source>
        <dbReference type="ARBA" id="ARBA00022737"/>
    </source>
</evidence>
<evidence type="ECO:0000259" key="4">
    <source>
        <dbReference type="Pfam" id="PF18998"/>
    </source>
</evidence>
<dbReference type="InterPro" id="IPR001611">
    <property type="entry name" value="Leu-rich_rpt"/>
</dbReference>
<dbReference type="PROSITE" id="PS51257">
    <property type="entry name" value="PROKAR_LIPOPROTEIN"/>
    <property type="match status" value="1"/>
</dbReference>
<keyword evidence="3" id="KW-0732">Signal</keyword>
<dbReference type="PANTHER" id="PTHR46652">
    <property type="entry name" value="LEUCINE-RICH REPEAT AND IQ DOMAIN-CONTAINING PROTEIN 1-RELATED"/>
    <property type="match status" value="1"/>
</dbReference>
<dbReference type="AlphaFoldDB" id="L0KBM0"/>
<feature type="signal peptide" evidence="3">
    <location>
        <begin position="1"/>
        <end position="27"/>
    </location>
</feature>
<gene>
    <name evidence="5" type="ordered locus">Halha_1544</name>
</gene>
<protein>
    <recommendedName>
        <fullName evidence="4">Bacterial repeat domain-containing protein</fullName>
    </recommendedName>
</protein>
<dbReference type="SUPFAM" id="SSF52058">
    <property type="entry name" value="L domain-like"/>
    <property type="match status" value="1"/>
</dbReference>
<dbReference type="HOGENOM" id="CLU_625246_0_0_9"/>
<dbReference type="InterPro" id="IPR032675">
    <property type="entry name" value="LRR_dom_sf"/>
</dbReference>
<organism evidence="5 6">
    <name type="scientific">Halobacteroides halobius (strain ATCC 35273 / DSM 5150 / MD-1)</name>
    <dbReference type="NCBI Taxonomy" id="748449"/>
    <lineage>
        <taxon>Bacteria</taxon>
        <taxon>Bacillati</taxon>
        <taxon>Bacillota</taxon>
        <taxon>Clostridia</taxon>
        <taxon>Halanaerobiales</taxon>
        <taxon>Halobacteroidaceae</taxon>
        <taxon>Halobacteroides</taxon>
    </lineage>
</organism>
<dbReference type="RefSeq" id="WP_015327201.1">
    <property type="nucleotide sequence ID" value="NC_019978.1"/>
</dbReference>
<accession>L0KBM0</accession>
<evidence type="ECO:0000256" key="3">
    <source>
        <dbReference type="SAM" id="SignalP"/>
    </source>
</evidence>
<keyword evidence="1" id="KW-0433">Leucine-rich repeat</keyword>
<dbReference type="PANTHER" id="PTHR46652:SF3">
    <property type="entry name" value="LEUCINE-RICH REPEAT-CONTAINING PROTEIN 9"/>
    <property type="match status" value="1"/>
</dbReference>
<name>L0KBM0_HALHC</name>
<dbReference type="Proteomes" id="UP000010880">
    <property type="component" value="Chromosome"/>
</dbReference>
<reference evidence="6" key="1">
    <citation type="submission" date="2012-02" db="EMBL/GenBank/DDBJ databases">
        <title>The complete genome of Halobacteroides halobius DSM 5150.</title>
        <authorList>
            <person name="Lucas S."/>
            <person name="Copeland A."/>
            <person name="Lapidus A."/>
            <person name="Glavina del Rio T."/>
            <person name="Dalin E."/>
            <person name="Tice H."/>
            <person name="Bruce D."/>
            <person name="Goodwin L."/>
            <person name="Pitluck S."/>
            <person name="Peters L."/>
            <person name="Mikhailova N."/>
            <person name="Gu W."/>
            <person name="Kyrpides N."/>
            <person name="Mavromatis K."/>
            <person name="Ivanova N."/>
            <person name="Brettin T."/>
            <person name="Detter J.C."/>
            <person name="Han C."/>
            <person name="Larimer F."/>
            <person name="Land M."/>
            <person name="Hauser L."/>
            <person name="Markowitz V."/>
            <person name="Cheng J.-F."/>
            <person name="Hugenholtz P."/>
            <person name="Woyke T."/>
            <person name="Wu D."/>
            <person name="Tindall B."/>
            <person name="Pomrenke H."/>
            <person name="Brambilla E."/>
            <person name="Klenk H.-P."/>
            <person name="Eisen J.A."/>
        </authorList>
    </citation>
    <scope>NUCLEOTIDE SEQUENCE [LARGE SCALE GENOMIC DNA]</scope>
    <source>
        <strain evidence="6">ATCC 35273 / DSM 5150 / MD-1</strain>
    </source>
</reference>
<evidence type="ECO:0000256" key="1">
    <source>
        <dbReference type="ARBA" id="ARBA00022614"/>
    </source>
</evidence>
<dbReference type="OrthoDB" id="2149478at2"/>
<evidence type="ECO:0000313" key="5">
    <source>
        <dbReference type="EMBL" id="AGB41483.1"/>
    </source>
</evidence>
<dbReference type="STRING" id="748449.Halha_1544"/>
<dbReference type="EMBL" id="CP003359">
    <property type="protein sequence ID" value="AGB41483.1"/>
    <property type="molecule type" value="Genomic_DNA"/>
</dbReference>
<feature type="domain" description="Bacterial repeat" evidence="4">
    <location>
        <begin position="34"/>
        <end position="105"/>
    </location>
</feature>
<dbReference type="Gene3D" id="3.80.10.10">
    <property type="entry name" value="Ribonuclease Inhibitor"/>
    <property type="match status" value="1"/>
</dbReference>
<dbReference type="eggNOG" id="COG4886">
    <property type="taxonomic scope" value="Bacteria"/>
</dbReference>
<dbReference type="PROSITE" id="PS51450">
    <property type="entry name" value="LRR"/>
    <property type="match status" value="1"/>
</dbReference>
<feature type="chain" id="PRO_5003944858" description="Bacterial repeat domain-containing protein" evidence="3">
    <location>
        <begin position="28"/>
        <end position="438"/>
    </location>
</feature>
<dbReference type="Pfam" id="PF18998">
    <property type="entry name" value="Flg_new_2"/>
    <property type="match status" value="1"/>
</dbReference>
<sequence length="438" mass="49793">MKGDKIISLTLILLLSLVLVGCLEANAASNKVKLTIYKLGKGEITPKVGTHTYKQGATITLKAVAKKGYSFNKWSSKGINELNKKVKNCELVLDQDLTITAVFSDGKTLNFVDYDIEQVLRKKLQKWGKLNQHSNNILKEDVYGVKSLNIEGVEIESFQGLQFMPDLNYLDIRESKVTGNLFPLAKSNNLRQLIIREKTKLKDISQLDLLTQLKDLTLENHQLTELSQISNLSQLSRLNISSSSLKSIKGIENFTKLKRFTLQNGKVADISTLSQLTNLKRITINDLPVKDISPLSNLNNLKYLTLSELPVDESKDLTKVLKSMNNLKRLSLTDLKINRVDFLKGISQLSWLNLSRNSFSNLEKLKEHILRINNLSTLWLSQLGLENIDFLLKLDLNELKEVYIRGNNLDLSKEAEDMKVINKLKQKGVQVIYKWPWQ</sequence>
<evidence type="ECO:0000313" key="6">
    <source>
        <dbReference type="Proteomes" id="UP000010880"/>
    </source>
</evidence>
<proteinExistence type="predicted"/>
<dbReference type="InterPro" id="IPR044060">
    <property type="entry name" value="Bacterial_rp_domain"/>
</dbReference>
<dbReference type="KEGG" id="hhl:Halha_1544"/>
<keyword evidence="6" id="KW-1185">Reference proteome</keyword>
<dbReference type="InterPro" id="IPR050836">
    <property type="entry name" value="SDS22/Internalin_LRR"/>
</dbReference>